<dbReference type="PANTHER" id="PTHR12526:SF630">
    <property type="entry name" value="GLYCOSYLTRANSFERASE"/>
    <property type="match status" value="1"/>
</dbReference>
<dbReference type="Proteomes" id="UP000606008">
    <property type="component" value="Unassembled WGS sequence"/>
</dbReference>
<evidence type="ECO:0000259" key="1">
    <source>
        <dbReference type="Pfam" id="PF13439"/>
    </source>
</evidence>
<dbReference type="CDD" id="cd03801">
    <property type="entry name" value="GT4_PimA-like"/>
    <property type="match status" value="1"/>
</dbReference>
<reference evidence="3" key="1">
    <citation type="submission" date="2019-09" db="EMBL/GenBank/DDBJ databases">
        <authorList>
            <person name="Jung D.-H."/>
        </authorList>
    </citation>
    <scope>NUCLEOTIDE SEQUENCE [LARGE SCALE GENOMIC DNA]</scope>
    <source>
        <strain evidence="3">JA-25</strain>
    </source>
</reference>
<sequence>MTILLIGHDANRAGAQLVLLQLMQQLKAEGITLHLLLGGGGPLLTDYEQLASVTLWPESAKHVVGPTADKVLSKLGLWQQQAHQQKKRQHEALREALDLDHVDLVVVNTVTSGKYFRQLPLRPNVPVLAFVHELAMSVNLYADSDDLRFLLQRATRILTVSQATARYYETTWQVAPERITLFTHIDLPAIQQALDVAGSRTGSLPGLDDLPANAIVVGSCGNAEWRKGTDLFVSLARMLVSLDPQPDQPPIYFVWVGLPPGQLHDDLTLDVIKAGMTNRVRFIAPTPDVLRYMARFDVFLLCSREDPYPLVMLEAGLSGIPVVCFEGAGGAAELVETDGGAVVPYLDLLAMAQAIQRLTTNVDLRQQQGQTLRQKIQQRHNLQKSTTEFMAIVAALTRS</sequence>
<keyword evidence="3" id="KW-1185">Reference proteome</keyword>
<dbReference type="PANTHER" id="PTHR12526">
    <property type="entry name" value="GLYCOSYLTRANSFERASE"/>
    <property type="match status" value="1"/>
</dbReference>
<dbReference type="SUPFAM" id="SSF53756">
    <property type="entry name" value="UDP-Glycosyltransferase/glycogen phosphorylase"/>
    <property type="match status" value="1"/>
</dbReference>
<proteinExistence type="predicted"/>
<name>A0ABX0QNX4_9BACT</name>
<evidence type="ECO:0000313" key="3">
    <source>
        <dbReference type="Proteomes" id="UP000606008"/>
    </source>
</evidence>
<accession>A0ABX0QNX4</accession>
<dbReference type="EMBL" id="WAEL01000008">
    <property type="protein sequence ID" value="NID12697.1"/>
    <property type="molecule type" value="Genomic_DNA"/>
</dbReference>
<dbReference type="Gene3D" id="3.40.50.2000">
    <property type="entry name" value="Glycogen Phosphorylase B"/>
    <property type="match status" value="2"/>
</dbReference>
<organism evidence="2 3">
    <name type="scientific">Fibrivirga algicola</name>
    <dbReference type="NCBI Taxonomy" id="2950420"/>
    <lineage>
        <taxon>Bacteria</taxon>
        <taxon>Pseudomonadati</taxon>
        <taxon>Bacteroidota</taxon>
        <taxon>Cytophagia</taxon>
        <taxon>Cytophagales</taxon>
        <taxon>Spirosomataceae</taxon>
        <taxon>Fibrivirga</taxon>
    </lineage>
</organism>
<dbReference type="RefSeq" id="WP_085412823.1">
    <property type="nucleotide sequence ID" value="NZ_WAEL01000008.1"/>
</dbReference>
<protein>
    <submittedName>
        <fullName evidence="2">Glycosyltransferase family 4 protein</fullName>
    </submittedName>
</protein>
<dbReference type="Pfam" id="PF13692">
    <property type="entry name" value="Glyco_trans_1_4"/>
    <property type="match status" value="1"/>
</dbReference>
<feature type="domain" description="Glycosyltransferase subfamily 4-like N-terminal" evidence="1">
    <location>
        <begin position="14"/>
        <end position="181"/>
    </location>
</feature>
<gene>
    <name evidence="2" type="ORF">F7231_21180</name>
</gene>
<comment type="caution">
    <text evidence="2">The sequence shown here is derived from an EMBL/GenBank/DDBJ whole genome shotgun (WGS) entry which is preliminary data.</text>
</comment>
<reference evidence="3" key="2">
    <citation type="submission" date="2023-07" db="EMBL/GenBank/DDBJ databases">
        <authorList>
            <person name="Jung D.-H."/>
        </authorList>
    </citation>
    <scope>NUCLEOTIDE SEQUENCE [LARGE SCALE GENOMIC DNA]</scope>
    <source>
        <strain evidence="3">JA-25</strain>
    </source>
</reference>
<evidence type="ECO:0000313" key="2">
    <source>
        <dbReference type="EMBL" id="NID12697.1"/>
    </source>
</evidence>
<dbReference type="Pfam" id="PF13439">
    <property type="entry name" value="Glyco_transf_4"/>
    <property type="match status" value="1"/>
</dbReference>
<dbReference type="InterPro" id="IPR028098">
    <property type="entry name" value="Glyco_trans_4-like_N"/>
</dbReference>